<dbReference type="SMART" id="SM00450">
    <property type="entry name" value="RHOD"/>
    <property type="match status" value="1"/>
</dbReference>
<dbReference type="Proteomes" id="UP000319836">
    <property type="component" value="Unassembled WGS sequence"/>
</dbReference>
<dbReference type="GO" id="GO:0008641">
    <property type="term" value="F:ubiquitin-like modifier activating enzyme activity"/>
    <property type="evidence" value="ECO:0007669"/>
    <property type="project" value="InterPro"/>
</dbReference>
<comment type="caution">
    <text evidence="6">The sequence shown here is derived from an EMBL/GenBank/DDBJ whole genome shotgun (WGS) entry which is preliminary data.</text>
</comment>
<dbReference type="SUPFAM" id="SSF69572">
    <property type="entry name" value="Activating enzymes of the ubiquitin-like proteins"/>
    <property type="match status" value="1"/>
</dbReference>
<dbReference type="Pfam" id="PF00581">
    <property type="entry name" value="Rhodanese"/>
    <property type="match status" value="1"/>
</dbReference>
<proteinExistence type="predicted"/>
<gene>
    <name evidence="6" type="primary">moeB</name>
    <name evidence="6" type="ORF">E6K80_10955</name>
</gene>
<dbReference type="GO" id="GO:0016779">
    <property type="term" value="F:nucleotidyltransferase activity"/>
    <property type="evidence" value="ECO:0007669"/>
    <property type="project" value="UniProtKB-KW"/>
</dbReference>
<dbReference type="EMBL" id="VBPA01000278">
    <property type="protein sequence ID" value="TMQ69668.1"/>
    <property type="molecule type" value="Genomic_DNA"/>
</dbReference>
<accession>A0A538U1D3</accession>
<feature type="region of interest" description="Disordered" evidence="4">
    <location>
        <begin position="1"/>
        <end position="25"/>
    </location>
</feature>
<dbReference type="Gene3D" id="3.40.50.720">
    <property type="entry name" value="NAD(P)-binding Rossmann-like Domain"/>
    <property type="match status" value="1"/>
</dbReference>
<evidence type="ECO:0000313" key="6">
    <source>
        <dbReference type="EMBL" id="TMQ69668.1"/>
    </source>
</evidence>
<dbReference type="GO" id="GO:0008146">
    <property type="term" value="F:sulfotransferase activity"/>
    <property type="evidence" value="ECO:0007669"/>
    <property type="project" value="TreeGrafter"/>
</dbReference>
<evidence type="ECO:0000256" key="2">
    <source>
        <dbReference type="ARBA" id="ARBA00022741"/>
    </source>
</evidence>
<keyword evidence="2" id="KW-0547">Nucleotide-binding</keyword>
<organism evidence="6 7">
    <name type="scientific">Eiseniibacteriota bacterium</name>
    <dbReference type="NCBI Taxonomy" id="2212470"/>
    <lineage>
        <taxon>Bacteria</taxon>
        <taxon>Candidatus Eiseniibacteriota</taxon>
    </lineage>
</organism>
<keyword evidence="1 6" id="KW-0808">Transferase</keyword>
<protein>
    <submittedName>
        <fullName evidence="6">Molybdopterin-synthase adenylyltransferase MoeB</fullName>
    </submittedName>
</protein>
<evidence type="ECO:0000313" key="7">
    <source>
        <dbReference type="Proteomes" id="UP000319836"/>
    </source>
</evidence>
<dbReference type="AlphaFoldDB" id="A0A538U1D3"/>
<dbReference type="NCBIfam" id="NF004281">
    <property type="entry name" value="PRK05690.1"/>
    <property type="match status" value="1"/>
</dbReference>
<evidence type="ECO:0000256" key="3">
    <source>
        <dbReference type="ARBA" id="ARBA00022840"/>
    </source>
</evidence>
<evidence type="ECO:0000256" key="4">
    <source>
        <dbReference type="SAM" id="MobiDB-lite"/>
    </source>
</evidence>
<dbReference type="Gene3D" id="3.40.250.10">
    <property type="entry name" value="Rhodanese-like domain"/>
    <property type="match status" value="1"/>
</dbReference>
<dbReference type="PANTHER" id="PTHR10953:SF102">
    <property type="entry name" value="ADENYLYLTRANSFERASE AND SULFURTRANSFERASE MOCS3"/>
    <property type="match status" value="1"/>
</dbReference>
<dbReference type="GO" id="GO:0005829">
    <property type="term" value="C:cytosol"/>
    <property type="evidence" value="ECO:0007669"/>
    <property type="project" value="TreeGrafter"/>
</dbReference>
<evidence type="ECO:0000259" key="5">
    <source>
        <dbReference type="PROSITE" id="PS50206"/>
    </source>
</evidence>
<evidence type="ECO:0000256" key="1">
    <source>
        <dbReference type="ARBA" id="ARBA00022679"/>
    </source>
</evidence>
<dbReference type="PANTHER" id="PTHR10953">
    <property type="entry name" value="UBIQUITIN-ACTIVATING ENZYME E1"/>
    <property type="match status" value="1"/>
</dbReference>
<sequence length="380" mass="41823">MVGRRARPPCLPDARRETNVSDRAPLPDLSREELLRYSRHLILPEVGLDGQRRLKSSSVLVVGAGGLGSPLALYLTAAGVGRLGLVDFDRVDETNLQRQILHGTASVGRTKLESARARLADMNPHVQIDLHETRLARDNAFEILEPYDVVADGTDNFPTRYLVNDACGLLGKPNVHGSIFRFEGQVSVFDVTRGPCYRCLYPEPPPPGLVPSCAEGGVLGVLPGVIGVLQGIETIKLLLGIGEPLIGRLRRTVNELVDYEQFCGIAPSPEDAAEEEAWEIAPRELDEARRRGDLVLVDVREPHEHAIAHIEGARLMPLGTLPARVAELDSSRPIVIYCHHGQRSRVALDFMRRAGFAKIQHLRGGIDAWSREIDPTVPRY</sequence>
<dbReference type="GO" id="GO:0004792">
    <property type="term" value="F:thiosulfate-cyanide sulfurtransferase activity"/>
    <property type="evidence" value="ECO:0007669"/>
    <property type="project" value="TreeGrafter"/>
</dbReference>
<dbReference type="CDD" id="cd00158">
    <property type="entry name" value="RHOD"/>
    <property type="match status" value="1"/>
</dbReference>
<keyword evidence="6" id="KW-0548">Nucleotidyltransferase</keyword>
<dbReference type="InterPro" id="IPR035985">
    <property type="entry name" value="Ubiquitin-activating_enz"/>
</dbReference>
<dbReference type="InterPro" id="IPR001763">
    <property type="entry name" value="Rhodanese-like_dom"/>
</dbReference>
<dbReference type="InterPro" id="IPR045886">
    <property type="entry name" value="ThiF/MoeB/HesA"/>
</dbReference>
<dbReference type="PROSITE" id="PS50206">
    <property type="entry name" value="RHODANESE_3"/>
    <property type="match status" value="1"/>
</dbReference>
<feature type="domain" description="Rhodanese" evidence="5">
    <location>
        <begin position="290"/>
        <end position="378"/>
    </location>
</feature>
<dbReference type="InterPro" id="IPR036873">
    <property type="entry name" value="Rhodanese-like_dom_sf"/>
</dbReference>
<name>A0A538U1D3_UNCEI</name>
<dbReference type="GO" id="GO:0005524">
    <property type="term" value="F:ATP binding"/>
    <property type="evidence" value="ECO:0007669"/>
    <property type="project" value="UniProtKB-KW"/>
</dbReference>
<dbReference type="InterPro" id="IPR000594">
    <property type="entry name" value="ThiF_NAD_FAD-bd"/>
</dbReference>
<keyword evidence="3" id="KW-0067">ATP-binding</keyword>
<dbReference type="CDD" id="cd00757">
    <property type="entry name" value="ThiF_MoeB_HesA_family"/>
    <property type="match status" value="1"/>
</dbReference>
<reference evidence="6 7" key="1">
    <citation type="journal article" date="2019" name="Nat. Microbiol.">
        <title>Mediterranean grassland soil C-N compound turnover is dependent on rainfall and depth, and is mediated by genomically divergent microorganisms.</title>
        <authorList>
            <person name="Diamond S."/>
            <person name="Andeer P.F."/>
            <person name="Li Z."/>
            <person name="Crits-Christoph A."/>
            <person name="Burstein D."/>
            <person name="Anantharaman K."/>
            <person name="Lane K.R."/>
            <person name="Thomas B.C."/>
            <person name="Pan C."/>
            <person name="Northen T.R."/>
            <person name="Banfield J.F."/>
        </authorList>
    </citation>
    <scope>NUCLEOTIDE SEQUENCE [LARGE SCALE GENOMIC DNA]</scope>
    <source>
        <strain evidence="6">WS_10</strain>
    </source>
</reference>
<dbReference type="Pfam" id="PF00899">
    <property type="entry name" value="ThiF"/>
    <property type="match status" value="1"/>
</dbReference>
<dbReference type="FunFam" id="3.40.50.720:FF:000033">
    <property type="entry name" value="Adenylyltransferase and sulfurtransferase MOCS3"/>
    <property type="match status" value="1"/>
</dbReference>